<dbReference type="InterPro" id="IPR000073">
    <property type="entry name" value="AB_hydrolase_1"/>
</dbReference>
<organism evidence="2 3">
    <name type="scientific">Paenibacillus curdlanolyticus YK9</name>
    <dbReference type="NCBI Taxonomy" id="717606"/>
    <lineage>
        <taxon>Bacteria</taxon>
        <taxon>Bacillati</taxon>
        <taxon>Bacillota</taxon>
        <taxon>Bacilli</taxon>
        <taxon>Bacillales</taxon>
        <taxon>Paenibacillaceae</taxon>
        <taxon>Paenibacillus</taxon>
    </lineage>
</organism>
<dbReference type="eggNOG" id="COG2267">
    <property type="taxonomic scope" value="Bacteria"/>
</dbReference>
<accession>E0I9G9</accession>
<dbReference type="Pfam" id="PF00561">
    <property type="entry name" value="Abhydrolase_1"/>
    <property type="match status" value="1"/>
</dbReference>
<dbReference type="AlphaFoldDB" id="E0I9G9"/>
<dbReference type="PANTHER" id="PTHR43798:SF33">
    <property type="entry name" value="HYDROLASE, PUTATIVE (AFU_ORTHOLOGUE AFUA_2G14860)-RELATED"/>
    <property type="match status" value="1"/>
</dbReference>
<dbReference type="SUPFAM" id="SSF53474">
    <property type="entry name" value="alpha/beta-Hydrolases"/>
    <property type="match status" value="1"/>
</dbReference>
<dbReference type="PRINTS" id="PR00111">
    <property type="entry name" value="ABHYDROLASE"/>
</dbReference>
<evidence type="ECO:0000313" key="3">
    <source>
        <dbReference type="Proteomes" id="UP000005387"/>
    </source>
</evidence>
<evidence type="ECO:0000259" key="1">
    <source>
        <dbReference type="Pfam" id="PF00561"/>
    </source>
</evidence>
<dbReference type="Gene3D" id="3.40.50.1820">
    <property type="entry name" value="alpha/beta hydrolase"/>
    <property type="match status" value="1"/>
</dbReference>
<dbReference type="RefSeq" id="WP_006038302.1">
    <property type="nucleotide sequence ID" value="NZ_AEDD01000005.1"/>
</dbReference>
<dbReference type="GO" id="GO:0016020">
    <property type="term" value="C:membrane"/>
    <property type="evidence" value="ECO:0007669"/>
    <property type="project" value="TreeGrafter"/>
</dbReference>
<sequence>MTTTPNEAIASNGLHYFTTNDDIRIAYRIDGSVGKPVLMLANSIATTMDMWDGQISELSRHFRVLRYDYRGHGDSDTPAGPYSFDRLGRDVVELLDALYIQKVHFLGLSLGGVVGQWLGIYAPERIDRLILSNTSSYLGPPEQWQGLIKAVLQPENLPATADAFMKNWFPSHMLKSDNETVNAFRNMALATRPEGIAGSWAAIRDMDMRRTVALIDSPTLVIAGQYDTVTLPIHSELIADTVPNAELILLPSVHLPNVEYQNEFLNAVLTFLQPSHA</sequence>
<dbReference type="GO" id="GO:0046464">
    <property type="term" value="P:acylglycerol catabolic process"/>
    <property type="evidence" value="ECO:0007669"/>
    <property type="project" value="TreeGrafter"/>
</dbReference>
<dbReference type="OrthoDB" id="9805423at2"/>
<keyword evidence="3" id="KW-1185">Reference proteome</keyword>
<gene>
    <name evidence="2" type="ORF">PaecuDRAFT_2306</name>
</gene>
<dbReference type="InterPro" id="IPR029058">
    <property type="entry name" value="AB_hydrolase_fold"/>
</dbReference>
<protein>
    <submittedName>
        <fullName evidence="2">Alpha/beta hydrolase fold protein</fullName>
    </submittedName>
</protein>
<dbReference type="Proteomes" id="UP000005387">
    <property type="component" value="Unassembled WGS sequence"/>
</dbReference>
<proteinExistence type="predicted"/>
<dbReference type="STRING" id="717606.PaecuDRAFT_2306"/>
<feature type="domain" description="AB hydrolase-1" evidence="1">
    <location>
        <begin position="36"/>
        <end position="256"/>
    </location>
</feature>
<dbReference type="GO" id="GO:0047372">
    <property type="term" value="F:monoacylglycerol lipase activity"/>
    <property type="evidence" value="ECO:0007669"/>
    <property type="project" value="TreeGrafter"/>
</dbReference>
<evidence type="ECO:0000313" key="2">
    <source>
        <dbReference type="EMBL" id="EFM11053.1"/>
    </source>
</evidence>
<dbReference type="PANTHER" id="PTHR43798">
    <property type="entry name" value="MONOACYLGLYCEROL LIPASE"/>
    <property type="match status" value="1"/>
</dbReference>
<keyword evidence="2" id="KW-0378">Hydrolase</keyword>
<dbReference type="EMBL" id="AEDD01000005">
    <property type="protein sequence ID" value="EFM11053.1"/>
    <property type="molecule type" value="Genomic_DNA"/>
</dbReference>
<name>E0I9G9_9BACL</name>
<dbReference type="InterPro" id="IPR050266">
    <property type="entry name" value="AB_hydrolase_sf"/>
</dbReference>
<reference evidence="2 3" key="1">
    <citation type="submission" date="2010-07" db="EMBL/GenBank/DDBJ databases">
        <title>The draft genome of Paenibacillus curdlanolyticus YK9.</title>
        <authorList>
            <consortium name="US DOE Joint Genome Institute (JGI-PGF)"/>
            <person name="Lucas S."/>
            <person name="Copeland A."/>
            <person name="Lapidus A."/>
            <person name="Cheng J.-F."/>
            <person name="Bruce D."/>
            <person name="Goodwin L."/>
            <person name="Pitluck S."/>
            <person name="Land M.L."/>
            <person name="Hauser L."/>
            <person name="Chang Y.-J."/>
            <person name="Jeffries C."/>
            <person name="Anderson I.J."/>
            <person name="Johnson E."/>
            <person name="Loganathan U."/>
            <person name="Mulhopadhyay B."/>
            <person name="Kyrpides N."/>
            <person name="Woyke T.J."/>
        </authorList>
    </citation>
    <scope>NUCLEOTIDE SEQUENCE [LARGE SCALE GENOMIC DNA]</scope>
    <source>
        <strain evidence="2 3">YK9</strain>
    </source>
</reference>